<accession>A0A563EX82</accession>
<dbReference type="Proteomes" id="UP000316639">
    <property type="component" value="Unassembled WGS sequence"/>
</dbReference>
<organism evidence="1 2">
    <name type="scientific">Lentzea tibetensis</name>
    <dbReference type="NCBI Taxonomy" id="2591470"/>
    <lineage>
        <taxon>Bacteria</taxon>
        <taxon>Bacillati</taxon>
        <taxon>Actinomycetota</taxon>
        <taxon>Actinomycetes</taxon>
        <taxon>Pseudonocardiales</taxon>
        <taxon>Pseudonocardiaceae</taxon>
        <taxon>Lentzea</taxon>
    </lineage>
</organism>
<dbReference type="EMBL" id="VOBR01000006">
    <property type="protein sequence ID" value="TWP52305.1"/>
    <property type="molecule type" value="Genomic_DNA"/>
</dbReference>
<gene>
    <name evidence="1" type="ORF">FKR81_12135</name>
</gene>
<evidence type="ECO:0000313" key="1">
    <source>
        <dbReference type="EMBL" id="TWP52305.1"/>
    </source>
</evidence>
<reference evidence="1 2" key="1">
    <citation type="submission" date="2019-07" db="EMBL/GenBank/DDBJ databases">
        <title>Lentzea xizangensis sp. nov., isolated from Qinghai-Tibetan Plateau Soils.</title>
        <authorList>
            <person name="Huang J."/>
        </authorList>
    </citation>
    <scope>NUCLEOTIDE SEQUENCE [LARGE SCALE GENOMIC DNA]</scope>
    <source>
        <strain evidence="1 2">FXJ1.1311</strain>
    </source>
</reference>
<dbReference type="OrthoDB" id="5193241at2"/>
<name>A0A563EX82_9PSEU</name>
<dbReference type="RefSeq" id="WP_146351107.1">
    <property type="nucleotide sequence ID" value="NZ_VOBR01000006.1"/>
</dbReference>
<proteinExistence type="predicted"/>
<evidence type="ECO:0000313" key="2">
    <source>
        <dbReference type="Proteomes" id="UP000316639"/>
    </source>
</evidence>
<protein>
    <submittedName>
        <fullName evidence="1">Uncharacterized protein</fullName>
    </submittedName>
</protein>
<dbReference type="AlphaFoldDB" id="A0A563EX82"/>
<sequence>MRQHGWDSDEAMLEDLRDALMEPAASSSEVPPEFYEAARAAFTWRTIDAELLAISYDSVLDDDLMARARSTMTARQLVFDADGVSLQVEVTEAGITGQLMPPRSARVALVTPDGVGEEADTDELGCFLMGPPPRGPIRFRLDDSSLTDWVCL</sequence>
<comment type="caution">
    <text evidence="1">The sequence shown here is derived from an EMBL/GenBank/DDBJ whole genome shotgun (WGS) entry which is preliminary data.</text>
</comment>
<keyword evidence="2" id="KW-1185">Reference proteome</keyword>